<gene>
    <name evidence="3" type="primary">Vps13_4</name>
    <name evidence="3" type="ORF">TNCT_502421</name>
</gene>
<keyword evidence="4" id="KW-1185">Reference proteome</keyword>
<evidence type="ECO:0000256" key="1">
    <source>
        <dbReference type="ARBA" id="ARBA00006545"/>
    </source>
</evidence>
<evidence type="ECO:0000256" key="2">
    <source>
        <dbReference type="SAM" id="MobiDB-lite"/>
    </source>
</evidence>
<dbReference type="InterPro" id="IPR026847">
    <property type="entry name" value="VPS13"/>
</dbReference>
<dbReference type="OrthoDB" id="428159at2759"/>
<feature type="compositionally biased region" description="Basic and acidic residues" evidence="2">
    <location>
        <begin position="88"/>
        <end position="100"/>
    </location>
</feature>
<organism evidence="3 4">
    <name type="scientific">Trichonephila clavata</name>
    <name type="common">Joro spider</name>
    <name type="synonym">Nephila clavata</name>
    <dbReference type="NCBI Taxonomy" id="2740835"/>
    <lineage>
        <taxon>Eukaryota</taxon>
        <taxon>Metazoa</taxon>
        <taxon>Ecdysozoa</taxon>
        <taxon>Arthropoda</taxon>
        <taxon>Chelicerata</taxon>
        <taxon>Arachnida</taxon>
        <taxon>Araneae</taxon>
        <taxon>Araneomorphae</taxon>
        <taxon>Entelegynae</taxon>
        <taxon>Araneoidea</taxon>
        <taxon>Nephilidae</taxon>
        <taxon>Trichonephila</taxon>
    </lineage>
</organism>
<dbReference type="Proteomes" id="UP000887116">
    <property type="component" value="Unassembled WGS sequence"/>
</dbReference>
<proteinExistence type="inferred from homology"/>
<protein>
    <submittedName>
        <fullName evidence="3">Vacuolar protein sorting-associated protein 13</fullName>
    </submittedName>
</protein>
<sequence length="128" mass="14511">MRPSDRDIPHASFSRKERSECGMVLRNGTVHLTDLHLKAEALAGFDLPIEVKGGCIGKISIDIPWTSLYYEPVLVHVEEVLVLAGPTADRKHDPEKDKRLSRAQKNRRLEDARPPDPEALGQYFLERK</sequence>
<comment type="similarity">
    <text evidence="1">Belongs to the VPS13 family.</text>
</comment>
<feature type="region of interest" description="Disordered" evidence="2">
    <location>
        <begin position="85"/>
        <end position="128"/>
    </location>
</feature>
<dbReference type="PANTHER" id="PTHR16166:SF93">
    <property type="entry name" value="INTERMEMBRANE LIPID TRANSFER PROTEIN VPS13"/>
    <property type="match status" value="1"/>
</dbReference>
<evidence type="ECO:0000313" key="4">
    <source>
        <dbReference type="Proteomes" id="UP000887116"/>
    </source>
</evidence>
<feature type="compositionally biased region" description="Basic and acidic residues" evidence="2">
    <location>
        <begin position="107"/>
        <end position="116"/>
    </location>
</feature>
<dbReference type="AlphaFoldDB" id="A0A8X6F3W5"/>
<dbReference type="GO" id="GO:0006623">
    <property type="term" value="P:protein targeting to vacuole"/>
    <property type="evidence" value="ECO:0007669"/>
    <property type="project" value="TreeGrafter"/>
</dbReference>
<name>A0A8X6F3W5_TRICU</name>
<comment type="caution">
    <text evidence="3">The sequence shown here is derived from an EMBL/GenBank/DDBJ whole genome shotgun (WGS) entry which is preliminary data.</text>
</comment>
<dbReference type="EMBL" id="BMAO01010927">
    <property type="protein sequence ID" value="GFQ70298.1"/>
    <property type="molecule type" value="Genomic_DNA"/>
</dbReference>
<dbReference type="PANTHER" id="PTHR16166">
    <property type="entry name" value="VACUOLAR PROTEIN SORTING-ASSOCIATED PROTEIN VPS13"/>
    <property type="match status" value="1"/>
</dbReference>
<dbReference type="GO" id="GO:0045053">
    <property type="term" value="P:protein retention in Golgi apparatus"/>
    <property type="evidence" value="ECO:0007669"/>
    <property type="project" value="TreeGrafter"/>
</dbReference>
<evidence type="ECO:0000313" key="3">
    <source>
        <dbReference type="EMBL" id="GFQ70298.1"/>
    </source>
</evidence>
<accession>A0A8X6F3W5</accession>
<reference evidence="3" key="1">
    <citation type="submission" date="2020-07" db="EMBL/GenBank/DDBJ databases">
        <title>Multicomponent nature underlies the extraordinary mechanical properties of spider dragline silk.</title>
        <authorList>
            <person name="Kono N."/>
            <person name="Nakamura H."/>
            <person name="Mori M."/>
            <person name="Yoshida Y."/>
            <person name="Ohtoshi R."/>
            <person name="Malay A.D."/>
            <person name="Moran D.A.P."/>
            <person name="Tomita M."/>
            <person name="Numata K."/>
            <person name="Arakawa K."/>
        </authorList>
    </citation>
    <scope>NUCLEOTIDE SEQUENCE</scope>
</reference>